<sequence>MFHSKNIQIYINFFTIIGVLALFSCSSREPIKVTSTASPISSISKTEEQKLKATTLTIGILSPPKYYQGLANYLKQQFGNKVQIVIDGDEKLSYEEARKRMINKEWDIAFPQSPMLSIAAKNNGYSYAARMFPDSPPYYQATLFTKANSPIKSISDLKPTHTIAMGDFNSASSFYVAAYDLYGKTLKVNMGHKSSKIKELVKTGKADVGAAAYIAVKNDENLRIIHLSKLIPGGNVYLSPKLSESDRQIITKILLNAPADIRKDANYGAGQEHDYSQLLKISERTEKILECNPFAKNPVDFFCGNKPKIMPDTPGKILEILGKINGWTKKGEFESFKLLGDKNKVYEVIIPEKIFNQIPDAPNSISIQGQNVKIINVTPQEQGGIIQLKVTEPNQFIVLKDISQSSTDSNYQVKQIDDGDTITVNDTSNQEIRVRFACIDTAETPKSDADKNTDNPADKNQFLWGNRAKERLESIIKVGDQVKLNIVDTDRYGRKVAEVRLGDGTFVQQILVKEGLAMVYRQYLKNCASADIVEQAEAEAKQQRLNIWADSQFTAPWDWRSRKRAAKKS</sequence>
<dbReference type="Gene3D" id="3.40.190.10">
    <property type="entry name" value="Periplasmic binding protein-like II"/>
    <property type="match status" value="2"/>
</dbReference>
<evidence type="ECO:0000256" key="3">
    <source>
        <dbReference type="ARBA" id="ARBA00022801"/>
    </source>
</evidence>
<keyword evidence="3" id="KW-0378">Hydrolase</keyword>
<dbReference type="PANTHER" id="PTHR12302:SF3">
    <property type="entry name" value="SERINE_THREONINE-PROTEIN KINASE 31"/>
    <property type="match status" value="1"/>
</dbReference>
<dbReference type="Pfam" id="PF12974">
    <property type="entry name" value="Phosphonate-bd"/>
    <property type="match status" value="1"/>
</dbReference>
<dbReference type="InterPro" id="IPR035437">
    <property type="entry name" value="SNase_OB-fold_sf"/>
</dbReference>
<dbReference type="SUPFAM" id="SSF50199">
    <property type="entry name" value="Staphylococcal nuclease"/>
    <property type="match status" value="1"/>
</dbReference>
<dbReference type="InterPro" id="IPR016071">
    <property type="entry name" value="Staphylococal_nuclease_OB-fold"/>
</dbReference>
<accession>A0ABR8DFT5</accession>
<feature type="domain" description="TNase-like" evidence="4">
    <location>
        <begin position="407"/>
        <end position="550"/>
    </location>
</feature>
<keyword evidence="6" id="KW-1185">Reference proteome</keyword>
<protein>
    <submittedName>
        <fullName evidence="5">PhnD/SsuA/transferrin family substrate-binding protein</fullName>
    </submittedName>
</protein>
<evidence type="ECO:0000256" key="1">
    <source>
        <dbReference type="ARBA" id="ARBA00022722"/>
    </source>
</evidence>
<evidence type="ECO:0000313" key="5">
    <source>
        <dbReference type="EMBL" id="MBD2505393.1"/>
    </source>
</evidence>
<dbReference type="EMBL" id="JACJSG010000083">
    <property type="protein sequence ID" value="MBD2505393.1"/>
    <property type="molecule type" value="Genomic_DNA"/>
</dbReference>
<keyword evidence="1" id="KW-0540">Nuclease</keyword>
<evidence type="ECO:0000259" key="4">
    <source>
        <dbReference type="PROSITE" id="PS50830"/>
    </source>
</evidence>
<evidence type="ECO:0000256" key="2">
    <source>
        <dbReference type="ARBA" id="ARBA00022759"/>
    </source>
</evidence>
<organism evidence="5 6">
    <name type="scientific">Anabaena azotica FACHB-119</name>
    <dbReference type="NCBI Taxonomy" id="947527"/>
    <lineage>
        <taxon>Bacteria</taxon>
        <taxon>Bacillati</taxon>
        <taxon>Cyanobacteriota</taxon>
        <taxon>Cyanophyceae</taxon>
        <taxon>Nostocales</taxon>
        <taxon>Nostocaceae</taxon>
        <taxon>Anabaena</taxon>
        <taxon>Anabaena azotica</taxon>
    </lineage>
</organism>
<dbReference type="Proteomes" id="UP000661112">
    <property type="component" value="Unassembled WGS sequence"/>
</dbReference>
<gene>
    <name evidence="5" type="ORF">H6G83_33165</name>
</gene>
<evidence type="ECO:0000313" key="6">
    <source>
        <dbReference type="Proteomes" id="UP000661112"/>
    </source>
</evidence>
<keyword evidence="2" id="KW-0255">Endonuclease</keyword>
<dbReference type="SMART" id="SM00318">
    <property type="entry name" value="SNc"/>
    <property type="match status" value="1"/>
</dbReference>
<comment type="caution">
    <text evidence="5">The sequence shown here is derived from an EMBL/GenBank/DDBJ whole genome shotgun (WGS) entry which is preliminary data.</text>
</comment>
<dbReference type="Pfam" id="PF00565">
    <property type="entry name" value="SNase"/>
    <property type="match status" value="1"/>
</dbReference>
<dbReference type="Gene3D" id="2.40.50.90">
    <property type="match status" value="1"/>
</dbReference>
<name>A0ABR8DFT5_9NOST</name>
<proteinExistence type="predicted"/>
<dbReference type="SUPFAM" id="SSF53850">
    <property type="entry name" value="Periplasmic binding protein-like II"/>
    <property type="match status" value="1"/>
</dbReference>
<dbReference type="PANTHER" id="PTHR12302">
    <property type="entry name" value="EBNA2 BINDING PROTEIN P100"/>
    <property type="match status" value="1"/>
</dbReference>
<reference evidence="5 6" key="1">
    <citation type="journal article" date="2020" name="ISME J.">
        <title>Comparative genomics reveals insights into cyanobacterial evolution and habitat adaptation.</title>
        <authorList>
            <person name="Chen M.Y."/>
            <person name="Teng W.K."/>
            <person name="Zhao L."/>
            <person name="Hu C.X."/>
            <person name="Zhou Y.K."/>
            <person name="Han B.P."/>
            <person name="Song L.R."/>
            <person name="Shu W.S."/>
        </authorList>
    </citation>
    <scope>NUCLEOTIDE SEQUENCE [LARGE SCALE GENOMIC DNA]</scope>
    <source>
        <strain evidence="5 6">FACHB-119</strain>
    </source>
</reference>
<dbReference type="PROSITE" id="PS50830">
    <property type="entry name" value="TNASE_3"/>
    <property type="match status" value="1"/>
</dbReference>
<dbReference type="PROSITE" id="PS51257">
    <property type="entry name" value="PROKAR_LIPOPROTEIN"/>
    <property type="match status" value="1"/>
</dbReference>